<dbReference type="InterPro" id="IPR045063">
    <property type="entry name" value="Dynamin_N"/>
</dbReference>
<feature type="region of interest" description="Disordered" evidence="1">
    <location>
        <begin position="819"/>
        <end position="850"/>
    </location>
</feature>
<sequence length="850" mass="94664">MSFPQQGFGNGPEPLSMSSPEVIDLFHTLQDATRLVEGGASRLGLVDLVTVGQESAGKSSVLGAVSGLQLPTGGDVTTKSPIRINIKSHGNDIILKWPGGGDRPLGLNGLDNRTYEQALSILHGQQSRPETGGVTNKELVIEAGRAGQPPLSILDLPGLVLNKNAPHREAIDRLVASFITPKSDGSHVLPILICKASDNYNNMRADLVKGRPFVAVLTHANFLLTHGHHDSDHIEHDMTKIKLLHETQRALERDGCKGMFLVSVPNSMDASEAWYESLCRAPQLTEEQQLDMQNMCGIPRLLTALQKLQFEHMLAHHSEMMAKLQSKLQEILPRVKVFSQPEEELQDEFCRRLQQIQKDVEESYHEGRKQLSDFQKIPEVLQLHLMVDRVLKAFSKKAFQHVLMCIKKEWATETSNNLANNTLMNDWRSEGWNMSAPTSDILGPDFAGKALLQLKDQLRQFILMRFEKRMPTWEGASGGFTKFLDLYIQDKLLMLNHEAEATREELHHFKLDTFAPFAYWLFMKHQDLAQKLAVPFLKENLDHQNSRVGELNGAFGPMQLDWYREIFGKEWKQEQMKCMVLAFFRITEIVERMSKRMVSVLFYRTFLLNNAAAQLNDTSLASLTLEQAFRQHRKKLGEGFQFKHWLDTGAGTMLKKKEVLQAAVKGLEAFSEQARYARSLEEETTVGPNDFESDNGAAFSLGSENLQPATPAHSHEASPAHSSHSGSFTNQQAGYATSRAPSPVQNEQTVYTHGSPFSDGSDGVSANQASAAQNHAYPAVQQFAPAQQYAAPLAPVPVPNGNAAHFGASQAQMPHGHALNAHVHHGGTPHDASPRPNNPWKRMLPSNKKN</sequence>
<dbReference type="EMBL" id="JALJOS010000016">
    <property type="protein sequence ID" value="KAK9828187.1"/>
    <property type="molecule type" value="Genomic_DNA"/>
</dbReference>
<dbReference type="InterPro" id="IPR022812">
    <property type="entry name" value="Dynamin"/>
</dbReference>
<dbReference type="InterPro" id="IPR027417">
    <property type="entry name" value="P-loop_NTPase"/>
</dbReference>
<dbReference type="PANTHER" id="PTHR11566">
    <property type="entry name" value="DYNAMIN"/>
    <property type="match status" value="1"/>
</dbReference>
<keyword evidence="4" id="KW-1185">Reference proteome</keyword>
<gene>
    <name evidence="3" type="ORF">WJX74_002331</name>
</gene>
<dbReference type="Proteomes" id="UP001438707">
    <property type="component" value="Unassembled WGS sequence"/>
</dbReference>
<dbReference type="Gene3D" id="3.40.50.300">
    <property type="entry name" value="P-loop containing nucleotide triphosphate hydrolases"/>
    <property type="match status" value="1"/>
</dbReference>
<proteinExistence type="predicted"/>
<dbReference type="GO" id="GO:0005737">
    <property type="term" value="C:cytoplasm"/>
    <property type="evidence" value="ECO:0007669"/>
    <property type="project" value="TreeGrafter"/>
</dbReference>
<name>A0AAW1R379_9CHLO</name>
<evidence type="ECO:0000256" key="1">
    <source>
        <dbReference type="SAM" id="MobiDB-lite"/>
    </source>
</evidence>
<accession>A0AAW1R379</accession>
<evidence type="ECO:0000259" key="2">
    <source>
        <dbReference type="Pfam" id="PF00350"/>
    </source>
</evidence>
<reference evidence="3 4" key="1">
    <citation type="journal article" date="2024" name="Nat. Commun.">
        <title>Phylogenomics reveals the evolutionary origins of lichenization in chlorophyte algae.</title>
        <authorList>
            <person name="Puginier C."/>
            <person name="Libourel C."/>
            <person name="Otte J."/>
            <person name="Skaloud P."/>
            <person name="Haon M."/>
            <person name="Grisel S."/>
            <person name="Petersen M."/>
            <person name="Berrin J.G."/>
            <person name="Delaux P.M."/>
            <person name="Dal Grande F."/>
            <person name="Keller J."/>
        </authorList>
    </citation>
    <scope>NUCLEOTIDE SEQUENCE [LARGE SCALE GENOMIC DNA]</scope>
    <source>
        <strain evidence="3 4">SAG 2145</strain>
    </source>
</reference>
<feature type="domain" description="Dynamin N-terminal" evidence="2">
    <location>
        <begin position="49"/>
        <end position="183"/>
    </location>
</feature>
<dbReference type="GO" id="GO:0016020">
    <property type="term" value="C:membrane"/>
    <property type="evidence" value="ECO:0007669"/>
    <property type="project" value="TreeGrafter"/>
</dbReference>
<organism evidence="3 4">
    <name type="scientific">Apatococcus lobatus</name>
    <dbReference type="NCBI Taxonomy" id="904363"/>
    <lineage>
        <taxon>Eukaryota</taxon>
        <taxon>Viridiplantae</taxon>
        <taxon>Chlorophyta</taxon>
        <taxon>core chlorophytes</taxon>
        <taxon>Trebouxiophyceae</taxon>
        <taxon>Chlorellales</taxon>
        <taxon>Chlorellaceae</taxon>
        <taxon>Apatococcus</taxon>
    </lineage>
</organism>
<evidence type="ECO:0000313" key="4">
    <source>
        <dbReference type="Proteomes" id="UP001438707"/>
    </source>
</evidence>
<evidence type="ECO:0000313" key="3">
    <source>
        <dbReference type="EMBL" id="KAK9828187.1"/>
    </source>
</evidence>
<dbReference type="SUPFAM" id="SSF52540">
    <property type="entry name" value="P-loop containing nucleoside triphosphate hydrolases"/>
    <property type="match status" value="1"/>
</dbReference>
<feature type="region of interest" description="Disordered" evidence="1">
    <location>
        <begin position="680"/>
        <end position="770"/>
    </location>
</feature>
<comment type="caution">
    <text evidence="3">The sequence shown here is derived from an EMBL/GenBank/DDBJ whole genome shotgun (WGS) entry which is preliminary data.</text>
</comment>
<dbReference type="GO" id="GO:0008017">
    <property type="term" value="F:microtubule binding"/>
    <property type="evidence" value="ECO:0007669"/>
    <property type="project" value="TreeGrafter"/>
</dbReference>
<dbReference type="GO" id="GO:0003924">
    <property type="term" value="F:GTPase activity"/>
    <property type="evidence" value="ECO:0007669"/>
    <property type="project" value="TreeGrafter"/>
</dbReference>
<dbReference type="PRINTS" id="PR00195">
    <property type="entry name" value="DYNAMIN"/>
</dbReference>
<protein>
    <recommendedName>
        <fullName evidence="2">Dynamin N-terminal domain-containing protein</fullName>
    </recommendedName>
</protein>
<dbReference type="GO" id="GO:0005874">
    <property type="term" value="C:microtubule"/>
    <property type="evidence" value="ECO:0007669"/>
    <property type="project" value="TreeGrafter"/>
</dbReference>
<dbReference type="AlphaFoldDB" id="A0AAW1R379"/>
<dbReference type="Pfam" id="PF00350">
    <property type="entry name" value="Dynamin_N"/>
    <property type="match status" value="1"/>
</dbReference>
<feature type="compositionally biased region" description="Polar residues" evidence="1">
    <location>
        <begin position="728"/>
        <end position="752"/>
    </location>
</feature>